<evidence type="ECO:0000256" key="4">
    <source>
        <dbReference type="ARBA" id="ARBA00022614"/>
    </source>
</evidence>
<name>A0A176VM50_MARPO</name>
<evidence type="ECO:0000313" key="12">
    <source>
        <dbReference type="Proteomes" id="UP000077202"/>
    </source>
</evidence>
<dbReference type="Pfam" id="PF13855">
    <property type="entry name" value="LRR_8"/>
    <property type="match status" value="1"/>
</dbReference>
<dbReference type="AlphaFoldDB" id="A0A176VM50"/>
<comment type="caution">
    <text evidence="11">The sequence shown here is derived from an EMBL/GenBank/DDBJ whole genome shotgun (WGS) entry which is preliminary data.</text>
</comment>
<evidence type="ECO:0000256" key="8">
    <source>
        <dbReference type="ARBA" id="ARBA00022989"/>
    </source>
</evidence>
<keyword evidence="7" id="KW-0677">Repeat</keyword>
<evidence type="ECO:0000256" key="9">
    <source>
        <dbReference type="ARBA" id="ARBA00023136"/>
    </source>
</evidence>
<keyword evidence="6" id="KW-0732">Signal</keyword>
<feature type="compositionally biased region" description="Low complexity" evidence="10">
    <location>
        <begin position="79"/>
        <end position="88"/>
    </location>
</feature>
<evidence type="ECO:0000256" key="7">
    <source>
        <dbReference type="ARBA" id="ARBA00022737"/>
    </source>
</evidence>
<keyword evidence="5" id="KW-0812">Transmembrane</keyword>
<feature type="compositionally biased region" description="Gly residues" evidence="10">
    <location>
        <begin position="69"/>
        <end position="78"/>
    </location>
</feature>
<dbReference type="Gene3D" id="3.80.10.10">
    <property type="entry name" value="Ribonuclease Inhibitor"/>
    <property type="match status" value="3"/>
</dbReference>
<evidence type="ECO:0000313" key="11">
    <source>
        <dbReference type="EMBL" id="OAE22004.1"/>
    </source>
</evidence>
<keyword evidence="9" id="KW-0472">Membrane</keyword>
<feature type="region of interest" description="Disordered" evidence="10">
    <location>
        <begin position="36"/>
        <end position="88"/>
    </location>
</feature>
<accession>A0A176VM50</accession>
<dbReference type="EMBL" id="LVLJ01003293">
    <property type="protein sequence ID" value="OAE22004.1"/>
    <property type="molecule type" value="Genomic_DNA"/>
</dbReference>
<dbReference type="GO" id="GO:0005576">
    <property type="term" value="C:extracellular region"/>
    <property type="evidence" value="ECO:0007669"/>
    <property type="project" value="UniProtKB-SubCell"/>
</dbReference>
<dbReference type="PANTHER" id="PTHR32093">
    <property type="entry name" value="LEUCINE-RICH REPEAT EXTENSIN-LIKE PROTEIN 3-RELATED"/>
    <property type="match status" value="1"/>
</dbReference>
<keyword evidence="4" id="KW-0433">Leucine-rich repeat</keyword>
<dbReference type="InterPro" id="IPR032675">
    <property type="entry name" value="LRR_dom_sf"/>
</dbReference>
<comment type="subcellular location">
    <subcellularLocation>
        <location evidence="1">Membrane</location>
        <topology evidence="1">Single-pass membrane protein</topology>
    </subcellularLocation>
    <subcellularLocation>
        <location evidence="2">Secreted</location>
    </subcellularLocation>
</comment>
<evidence type="ECO:0000256" key="5">
    <source>
        <dbReference type="ARBA" id="ARBA00022692"/>
    </source>
</evidence>
<feature type="compositionally biased region" description="Low complexity" evidence="10">
    <location>
        <begin position="48"/>
        <end position="57"/>
    </location>
</feature>
<evidence type="ECO:0000256" key="6">
    <source>
        <dbReference type="ARBA" id="ARBA00022729"/>
    </source>
</evidence>
<keyword evidence="12" id="KW-1185">Reference proteome</keyword>
<dbReference type="FunFam" id="3.80.10.10:FF:000129">
    <property type="entry name" value="Leucine-rich repeat receptor-like kinase"/>
    <property type="match status" value="1"/>
</dbReference>
<reference evidence="11" key="1">
    <citation type="submission" date="2016-03" db="EMBL/GenBank/DDBJ databases">
        <title>Mechanisms controlling the formation of the plant cell surface in tip-growing cells are functionally conserved among land plants.</title>
        <authorList>
            <person name="Honkanen S."/>
            <person name="Jones V.A."/>
            <person name="Morieri G."/>
            <person name="Champion C."/>
            <person name="Hetherington A.J."/>
            <person name="Kelly S."/>
            <person name="Saint-Marcoux D."/>
            <person name="Proust H."/>
            <person name="Prescott H."/>
            <person name="Dolan L."/>
        </authorList>
    </citation>
    <scope>NUCLEOTIDE SEQUENCE [LARGE SCALE GENOMIC DNA]</scope>
    <source>
        <tissue evidence="11">Whole gametophyte</tissue>
    </source>
</reference>
<evidence type="ECO:0000256" key="10">
    <source>
        <dbReference type="SAM" id="MobiDB-lite"/>
    </source>
</evidence>
<evidence type="ECO:0000256" key="1">
    <source>
        <dbReference type="ARBA" id="ARBA00004167"/>
    </source>
</evidence>
<gene>
    <name evidence="11" type="ORF">AXG93_4804s1090</name>
</gene>
<dbReference type="InterPro" id="IPR001611">
    <property type="entry name" value="Leu-rich_rpt"/>
</dbReference>
<keyword evidence="3" id="KW-0964">Secreted</keyword>
<dbReference type="GO" id="GO:0016020">
    <property type="term" value="C:membrane"/>
    <property type="evidence" value="ECO:0007669"/>
    <property type="project" value="UniProtKB-SubCell"/>
</dbReference>
<dbReference type="SUPFAM" id="SSF52058">
    <property type="entry name" value="L domain-like"/>
    <property type="match status" value="1"/>
</dbReference>
<sequence length="434" mass="46681">MGLDGCARGGGTAKVVAARLLDAAAADGYPQGYEYPTWSPTQVKEGNHPPGVGHHPPGVGGHGDDAGGHPPGVGGHPPGVGHHPPGVGHHSPIKDAVYALLSWKRAIYSDPLNITGSWVGDYPCYTDDDRKWVGVFCEVDPETDELVVAGIDLNHGMLAGTLVPELGYLKTVGIFHINSNYFHGSIPNTFRKLRKLTELDVSNNMLSGSFPRVVLRLPSLIYLDIRFNKFYGPLPDDLFDLPLDALFVNNNDFDGFLPSSLGRSPVSVMVVANNKLGGRVPTSIKNMSSTLNEILFLNNQFEGALPGEIGALNQVVVFDIAKNNLLSTLPNSIQNMESLEAFDIAENQFYGDLTAELCNLPNLANVTVVDNYFTGLSPACANLTARGVIFNFGGNCFGGVAGQKDNQTCAEFYQRETLQGGETVVRSQQALHYQ</sequence>
<evidence type="ECO:0000256" key="2">
    <source>
        <dbReference type="ARBA" id="ARBA00004613"/>
    </source>
</evidence>
<dbReference type="InterPro" id="IPR051582">
    <property type="entry name" value="LRR_extensin-like_regulator"/>
</dbReference>
<dbReference type="Proteomes" id="UP000077202">
    <property type="component" value="Unassembled WGS sequence"/>
</dbReference>
<protein>
    <submittedName>
        <fullName evidence="11">Uncharacterized protein</fullName>
    </submittedName>
</protein>
<dbReference type="PANTHER" id="PTHR32093:SF121">
    <property type="entry name" value="LEUCINE-RICH REPEAT EXTENSIN-LIKE PROTEIN 6"/>
    <property type="match status" value="1"/>
</dbReference>
<evidence type="ECO:0000256" key="3">
    <source>
        <dbReference type="ARBA" id="ARBA00022525"/>
    </source>
</evidence>
<organism evidence="11 12">
    <name type="scientific">Marchantia polymorpha subsp. ruderalis</name>
    <dbReference type="NCBI Taxonomy" id="1480154"/>
    <lineage>
        <taxon>Eukaryota</taxon>
        <taxon>Viridiplantae</taxon>
        <taxon>Streptophyta</taxon>
        <taxon>Embryophyta</taxon>
        <taxon>Marchantiophyta</taxon>
        <taxon>Marchantiopsida</taxon>
        <taxon>Marchantiidae</taxon>
        <taxon>Marchantiales</taxon>
        <taxon>Marchantiaceae</taxon>
        <taxon>Marchantia</taxon>
    </lineage>
</organism>
<keyword evidence="8" id="KW-1133">Transmembrane helix</keyword>
<proteinExistence type="predicted"/>